<reference evidence="1 2" key="1">
    <citation type="journal article" date="2023" name="Sci. Data">
        <title>Genome assembly of the Korean intertidal mud-creeper Batillaria attramentaria.</title>
        <authorList>
            <person name="Patra A.K."/>
            <person name="Ho P.T."/>
            <person name="Jun S."/>
            <person name="Lee S.J."/>
            <person name="Kim Y."/>
            <person name="Won Y.J."/>
        </authorList>
    </citation>
    <scope>NUCLEOTIDE SEQUENCE [LARGE SCALE GENOMIC DNA]</scope>
    <source>
        <strain evidence="1">Wonlab-2016</strain>
    </source>
</reference>
<gene>
    <name evidence="1" type="ORF">BaRGS_00012584</name>
</gene>
<organism evidence="1 2">
    <name type="scientific">Batillaria attramentaria</name>
    <dbReference type="NCBI Taxonomy" id="370345"/>
    <lineage>
        <taxon>Eukaryota</taxon>
        <taxon>Metazoa</taxon>
        <taxon>Spiralia</taxon>
        <taxon>Lophotrochozoa</taxon>
        <taxon>Mollusca</taxon>
        <taxon>Gastropoda</taxon>
        <taxon>Caenogastropoda</taxon>
        <taxon>Sorbeoconcha</taxon>
        <taxon>Cerithioidea</taxon>
        <taxon>Batillariidae</taxon>
        <taxon>Batillaria</taxon>
    </lineage>
</organism>
<name>A0ABD0L9U6_9CAEN</name>
<evidence type="ECO:0000313" key="2">
    <source>
        <dbReference type="Proteomes" id="UP001519460"/>
    </source>
</evidence>
<protein>
    <submittedName>
        <fullName evidence="1">Uncharacterized protein</fullName>
    </submittedName>
</protein>
<dbReference type="Proteomes" id="UP001519460">
    <property type="component" value="Unassembled WGS sequence"/>
</dbReference>
<dbReference type="EMBL" id="JACVVK020000069">
    <property type="protein sequence ID" value="KAK7496174.1"/>
    <property type="molecule type" value="Genomic_DNA"/>
</dbReference>
<keyword evidence="2" id="KW-1185">Reference proteome</keyword>
<sequence length="103" mass="11515">MTPRDASARAVKTAHELHVPCSKSEEKCLLCSNRQFLAIMCHRSMAKICRQVGRRSRSKTLGERCVFAGVKSAKEKSVCSDRPECSAAYVIVFTDTCDHFFIS</sequence>
<dbReference type="AlphaFoldDB" id="A0ABD0L9U6"/>
<evidence type="ECO:0000313" key="1">
    <source>
        <dbReference type="EMBL" id="KAK7496174.1"/>
    </source>
</evidence>
<comment type="caution">
    <text evidence="1">The sequence shown here is derived from an EMBL/GenBank/DDBJ whole genome shotgun (WGS) entry which is preliminary data.</text>
</comment>
<accession>A0ABD0L9U6</accession>
<proteinExistence type="predicted"/>